<dbReference type="GeneID" id="43599692"/>
<dbReference type="PROSITE" id="PS00217">
    <property type="entry name" value="SUGAR_TRANSPORT_2"/>
    <property type="match status" value="1"/>
</dbReference>
<feature type="transmembrane region" description="Helical" evidence="8">
    <location>
        <begin position="382"/>
        <end position="402"/>
    </location>
</feature>
<name>A0A370TL29_9HELO</name>
<dbReference type="NCBIfam" id="TIGR00887">
    <property type="entry name" value="2A0109"/>
    <property type="match status" value="1"/>
</dbReference>
<evidence type="ECO:0000313" key="10">
    <source>
        <dbReference type="EMBL" id="RDL36231.1"/>
    </source>
</evidence>
<feature type="region of interest" description="Disordered" evidence="7">
    <location>
        <begin position="610"/>
        <end position="658"/>
    </location>
</feature>
<dbReference type="InterPro" id="IPR004738">
    <property type="entry name" value="Phos_permease"/>
</dbReference>
<proteinExistence type="predicted"/>
<feature type="transmembrane region" description="Helical" evidence="8">
    <location>
        <begin position="245"/>
        <end position="264"/>
    </location>
</feature>
<dbReference type="CDD" id="cd17364">
    <property type="entry name" value="MFS_PhT"/>
    <property type="match status" value="1"/>
</dbReference>
<feature type="transmembrane region" description="Helical" evidence="8">
    <location>
        <begin position="130"/>
        <end position="149"/>
    </location>
</feature>
<feature type="transmembrane region" description="Helical" evidence="8">
    <location>
        <begin position="161"/>
        <end position="186"/>
    </location>
</feature>
<evidence type="ECO:0000256" key="1">
    <source>
        <dbReference type="ARBA" id="ARBA00004141"/>
    </source>
</evidence>
<feature type="transmembrane region" description="Helical" evidence="8">
    <location>
        <begin position="99"/>
        <end position="118"/>
    </location>
</feature>
<dbReference type="Proteomes" id="UP000254866">
    <property type="component" value="Unassembled WGS sequence"/>
</dbReference>
<dbReference type="GO" id="GO:0016020">
    <property type="term" value="C:membrane"/>
    <property type="evidence" value="ECO:0007669"/>
    <property type="project" value="UniProtKB-SubCell"/>
</dbReference>
<evidence type="ECO:0000256" key="8">
    <source>
        <dbReference type="SAM" id="Phobius"/>
    </source>
</evidence>
<evidence type="ECO:0000256" key="2">
    <source>
        <dbReference type="ARBA" id="ARBA00022448"/>
    </source>
</evidence>
<dbReference type="Gene3D" id="1.20.1250.20">
    <property type="entry name" value="MFS general substrate transporter like domains"/>
    <property type="match status" value="2"/>
</dbReference>
<organism evidence="10 11">
    <name type="scientific">Venustampulla echinocandica</name>
    <dbReference type="NCBI Taxonomy" id="2656787"/>
    <lineage>
        <taxon>Eukaryota</taxon>
        <taxon>Fungi</taxon>
        <taxon>Dikarya</taxon>
        <taxon>Ascomycota</taxon>
        <taxon>Pezizomycotina</taxon>
        <taxon>Leotiomycetes</taxon>
        <taxon>Helotiales</taxon>
        <taxon>Pleuroascaceae</taxon>
        <taxon>Venustampulla</taxon>
    </lineage>
</organism>
<dbReference type="PANTHER" id="PTHR24064">
    <property type="entry name" value="SOLUTE CARRIER FAMILY 22 MEMBER"/>
    <property type="match status" value="1"/>
</dbReference>
<feature type="region of interest" description="Disordered" evidence="7">
    <location>
        <begin position="544"/>
        <end position="563"/>
    </location>
</feature>
<dbReference type="InterPro" id="IPR020846">
    <property type="entry name" value="MFS_dom"/>
</dbReference>
<keyword evidence="3" id="KW-0592">Phosphate transport</keyword>
<feature type="transmembrane region" description="Helical" evidence="8">
    <location>
        <begin position="414"/>
        <end position="431"/>
    </location>
</feature>
<gene>
    <name evidence="10" type="ORF">BP5553_06843</name>
</gene>
<dbReference type="GO" id="GO:0005315">
    <property type="term" value="F:phosphate transmembrane transporter activity"/>
    <property type="evidence" value="ECO:0007669"/>
    <property type="project" value="InterPro"/>
</dbReference>
<dbReference type="OrthoDB" id="433512at2759"/>
<comment type="caution">
    <text evidence="10">The sequence shown here is derived from an EMBL/GenBank/DDBJ whole genome shotgun (WGS) entry which is preliminary data.</text>
</comment>
<evidence type="ECO:0000256" key="5">
    <source>
        <dbReference type="ARBA" id="ARBA00022989"/>
    </source>
</evidence>
<dbReference type="EMBL" id="NPIC01000005">
    <property type="protein sequence ID" value="RDL36231.1"/>
    <property type="molecule type" value="Genomic_DNA"/>
</dbReference>
<feature type="transmembrane region" description="Helical" evidence="8">
    <location>
        <begin position="517"/>
        <end position="535"/>
    </location>
</feature>
<feature type="transmembrane region" description="Helical" evidence="8">
    <location>
        <begin position="345"/>
        <end position="370"/>
    </location>
</feature>
<evidence type="ECO:0000259" key="9">
    <source>
        <dbReference type="PROSITE" id="PS50850"/>
    </source>
</evidence>
<keyword evidence="4 8" id="KW-0812">Transmembrane</keyword>
<sequence length="698" mass="75244">MDRLPEPAIPFTPALTRTYGGNGAFYNFYNDYSHITDPNLRRRLALAEIDKARTGFFTDSYDIFAINLITGLLGLVYWQGPPIPGSSYGGNNGILPQEVNTALKAATSGGTVIGQLVFGWLADKMGRRRMYGIELAIIVLSTFAQALAAPSSVVTMTGLMIFWRVLMGIGIGGDYPLSAVITSEFAPTRWRGAMMAAVFSMQGTGQFAAALVALITTVCFKGSFISTTTPGTCHESCQVAADRSWRIIIAFGGIPACFALYWRLTIPETPRYTFDVAHDIEKAHADIRAYVNNQPEGKVDPILQQQTKRSQARNLAAPEASWPDAFSYFSQWKNFKVLFGTTASWFFLDLAFYGIGLNNGVILGVIGYASGDTVYNTLFNNALGSLILVCAGSIPGYWLSVLTVDTLGRKSIQIVGFFILTIIFCIIGFAYDSLSSGALLALYILAQVFFNFGPNTTTFLVPGECFPTRYRATGHGISAAGGKIGAIVAQVMAQPLLTKGAASDCKGHACQPWLDHLMQLFALFMLCGTATSFLIPETKGRTLEELSGERPPDYRNGSTTLDDGPGGGWLNRINIFGGGKPAGFSTMRSPSLLPRSPGLRGRKERVGIMTSPELLPKKGEKRKKSHTKAGSFESGADPLRHSASSNGRHDDRDDAYISRGSGGVFPGWGAGWTVQGGSSRERVGGDGIMLHDVGSLLK</sequence>
<keyword evidence="11" id="KW-1185">Reference proteome</keyword>
<evidence type="ECO:0000256" key="4">
    <source>
        <dbReference type="ARBA" id="ARBA00022692"/>
    </source>
</evidence>
<keyword evidence="6 8" id="KW-0472">Membrane</keyword>
<dbReference type="STRING" id="2656787.A0A370TL29"/>
<comment type="subcellular location">
    <subcellularLocation>
        <location evidence="1">Membrane</location>
        <topology evidence="1">Multi-pass membrane protein</topology>
    </subcellularLocation>
</comment>
<evidence type="ECO:0000313" key="11">
    <source>
        <dbReference type="Proteomes" id="UP000254866"/>
    </source>
</evidence>
<dbReference type="Pfam" id="PF00083">
    <property type="entry name" value="Sugar_tr"/>
    <property type="match status" value="1"/>
</dbReference>
<feature type="domain" description="Major facilitator superfamily (MFS) profile" evidence="9">
    <location>
        <begin position="48"/>
        <end position="539"/>
    </location>
</feature>
<feature type="compositionally biased region" description="Basic and acidic residues" evidence="7">
    <location>
        <begin position="647"/>
        <end position="656"/>
    </location>
</feature>
<accession>A0A370TL29</accession>
<dbReference type="AlphaFoldDB" id="A0A370TL29"/>
<feature type="transmembrane region" description="Helical" evidence="8">
    <location>
        <begin position="61"/>
        <end position="79"/>
    </location>
</feature>
<dbReference type="PROSITE" id="PS50850">
    <property type="entry name" value="MFS"/>
    <property type="match status" value="1"/>
</dbReference>
<reference evidence="10 11" key="1">
    <citation type="journal article" date="2018" name="IMA Fungus">
        <title>IMA Genome-F 9: Draft genome sequence of Annulohypoxylon stygium, Aspergillus mulundensis, Berkeleyomyces basicola (syn. Thielaviopsis basicola), Ceratocystis smalleyi, two Cercospora beticola strains, Coleophoma cylindrospora, Fusarium fracticaudum, Phialophora cf. hyalina, and Morchella septimelata.</title>
        <authorList>
            <person name="Wingfield B.D."/>
            <person name="Bills G.F."/>
            <person name="Dong Y."/>
            <person name="Huang W."/>
            <person name="Nel W.J."/>
            <person name="Swalarsk-Parry B.S."/>
            <person name="Vaghefi N."/>
            <person name="Wilken P.M."/>
            <person name="An Z."/>
            <person name="de Beer Z.W."/>
            <person name="De Vos L."/>
            <person name="Chen L."/>
            <person name="Duong T.A."/>
            <person name="Gao Y."/>
            <person name="Hammerbacher A."/>
            <person name="Kikkert J.R."/>
            <person name="Li Y."/>
            <person name="Li H."/>
            <person name="Li K."/>
            <person name="Li Q."/>
            <person name="Liu X."/>
            <person name="Ma X."/>
            <person name="Naidoo K."/>
            <person name="Pethybridge S.J."/>
            <person name="Sun J."/>
            <person name="Steenkamp E.T."/>
            <person name="van der Nest M.A."/>
            <person name="van Wyk S."/>
            <person name="Wingfield M.J."/>
            <person name="Xiong C."/>
            <person name="Yue Q."/>
            <person name="Zhang X."/>
        </authorList>
    </citation>
    <scope>NUCLEOTIDE SEQUENCE [LARGE SCALE GENOMIC DNA]</scope>
    <source>
        <strain evidence="10 11">BP 5553</strain>
    </source>
</reference>
<keyword evidence="2" id="KW-0813">Transport</keyword>
<dbReference type="GO" id="GO:0006817">
    <property type="term" value="P:phosphate ion transport"/>
    <property type="evidence" value="ECO:0007669"/>
    <property type="project" value="UniProtKB-KW"/>
</dbReference>
<dbReference type="RefSeq" id="XP_031868887.1">
    <property type="nucleotide sequence ID" value="XM_032015466.1"/>
</dbReference>
<dbReference type="InterPro" id="IPR036259">
    <property type="entry name" value="MFS_trans_sf"/>
</dbReference>
<evidence type="ECO:0000256" key="6">
    <source>
        <dbReference type="ARBA" id="ARBA00023136"/>
    </source>
</evidence>
<protein>
    <submittedName>
        <fullName evidence="10">MFS general substrate transporter</fullName>
    </submittedName>
</protein>
<dbReference type="InterPro" id="IPR005828">
    <property type="entry name" value="MFS_sugar_transport-like"/>
</dbReference>
<keyword evidence="5 8" id="KW-1133">Transmembrane helix</keyword>
<feature type="transmembrane region" description="Helical" evidence="8">
    <location>
        <begin position="207"/>
        <end position="225"/>
    </location>
</feature>
<evidence type="ECO:0000256" key="3">
    <source>
        <dbReference type="ARBA" id="ARBA00022592"/>
    </source>
</evidence>
<feature type="compositionally biased region" description="Basic and acidic residues" evidence="7">
    <location>
        <begin position="544"/>
        <end position="553"/>
    </location>
</feature>
<dbReference type="SUPFAM" id="SSF103473">
    <property type="entry name" value="MFS general substrate transporter"/>
    <property type="match status" value="1"/>
</dbReference>
<dbReference type="InterPro" id="IPR005829">
    <property type="entry name" value="Sugar_transporter_CS"/>
</dbReference>
<evidence type="ECO:0000256" key="7">
    <source>
        <dbReference type="SAM" id="MobiDB-lite"/>
    </source>
</evidence>